<evidence type="ECO:0000256" key="2">
    <source>
        <dbReference type="ARBA" id="ARBA00004123"/>
    </source>
</evidence>
<dbReference type="InterPro" id="IPR045249">
    <property type="entry name" value="HARBI1-like"/>
</dbReference>
<evidence type="ECO:0000259" key="8">
    <source>
        <dbReference type="Pfam" id="PF13359"/>
    </source>
</evidence>
<accession>A0AAV0WVD0</accession>
<evidence type="ECO:0000256" key="5">
    <source>
        <dbReference type="ARBA" id="ARBA00022723"/>
    </source>
</evidence>
<comment type="caution">
    <text evidence="9">The sequence shown here is derived from an EMBL/GenBank/DDBJ whole genome shotgun (WGS) entry which is preliminary data.</text>
</comment>
<comment type="cofactor">
    <cofactor evidence="1">
        <name>a divalent metal cation</name>
        <dbReference type="ChEBI" id="CHEBI:60240"/>
    </cofactor>
</comment>
<dbReference type="GO" id="GO:0005634">
    <property type="term" value="C:nucleus"/>
    <property type="evidence" value="ECO:0007669"/>
    <property type="project" value="UniProtKB-SubCell"/>
</dbReference>
<feature type="domain" description="DDE Tnp4" evidence="8">
    <location>
        <begin position="158"/>
        <end position="313"/>
    </location>
</feature>
<gene>
    <name evidence="9" type="ORF">MEUPH1_LOCUS15406</name>
</gene>
<keyword evidence="6" id="KW-0378">Hydrolase</keyword>
<evidence type="ECO:0000313" key="9">
    <source>
        <dbReference type="EMBL" id="CAI6360064.1"/>
    </source>
</evidence>
<dbReference type="InterPro" id="IPR027806">
    <property type="entry name" value="HARBI1_dom"/>
</dbReference>
<dbReference type="Pfam" id="PF13359">
    <property type="entry name" value="DDE_Tnp_4"/>
    <property type="match status" value="1"/>
</dbReference>
<dbReference type="GO" id="GO:0046872">
    <property type="term" value="F:metal ion binding"/>
    <property type="evidence" value="ECO:0007669"/>
    <property type="project" value="UniProtKB-KW"/>
</dbReference>
<keyword evidence="4" id="KW-0540">Nuclease</keyword>
<dbReference type="PANTHER" id="PTHR22930">
    <property type="match status" value="1"/>
</dbReference>
<comment type="subcellular location">
    <subcellularLocation>
        <location evidence="2">Nucleus</location>
    </subcellularLocation>
</comment>
<dbReference type="PANTHER" id="PTHR22930:SF85">
    <property type="entry name" value="GH03217P-RELATED"/>
    <property type="match status" value="1"/>
</dbReference>
<dbReference type="GO" id="GO:0004518">
    <property type="term" value="F:nuclease activity"/>
    <property type="evidence" value="ECO:0007669"/>
    <property type="project" value="UniProtKB-KW"/>
</dbReference>
<evidence type="ECO:0000256" key="6">
    <source>
        <dbReference type="ARBA" id="ARBA00022801"/>
    </source>
</evidence>
<dbReference type="AlphaFoldDB" id="A0AAV0WVD0"/>
<organism evidence="9 10">
    <name type="scientific">Macrosiphum euphorbiae</name>
    <name type="common">potato aphid</name>
    <dbReference type="NCBI Taxonomy" id="13131"/>
    <lineage>
        <taxon>Eukaryota</taxon>
        <taxon>Metazoa</taxon>
        <taxon>Ecdysozoa</taxon>
        <taxon>Arthropoda</taxon>
        <taxon>Hexapoda</taxon>
        <taxon>Insecta</taxon>
        <taxon>Pterygota</taxon>
        <taxon>Neoptera</taxon>
        <taxon>Paraneoptera</taxon>
        <taxon>Hemiptera</taxon>
        <taxon>Sternorrhyncha</taxon>
        <taxon>Aphidomorpha</taxon>
        <taxon>Aphidoidea</taxon>
        <taxon>Aphididae</taxon>
        <taxon>Macrosiphini</taxon>
        <taxon>Macrosiphum</taxon>
    </lineage>
</organism>
<dbReference type="GO" id="GO:0016787">
    <property type="term" value="F:hydrolase activity"/>
    <property type="evidence" value="ECO:0007669"/>
    <property type="project" value="UniProtKB-KW"/>
</dbReference>
<comment type="similarity">
    <text evidence="3">Belongs to the HARBI1 family.</text>
</comment>
<evidence type="ECO:0000313" key="10">
    <source>
        <dbReference type="Proteomes" id="UP001160148"/>
    </source>
</evidence>
<protein>
    <recommendedName>
        <fullName evidence="8">DDE Tnp4 domain-containing protein</fullName>
    </recommendedName>
</protein>
<keyword evidence="7" id="KW-0539">Nucleus</keyword>
<evidence type="ECO:0000256" key="4">
    <source>
        <dbReference type="ARBA" id="ARBA00022722"/>
    </source>
</evidence>
<name>A0AAV0WVD0_9HEMI</name>
<proteinExistence type="inferred from homology"/>
<keyword evidence="5" id="KW-0479">Metal-binding</keyword>
<dbReference type="Proteomes" id="UP001160148">
    <property type="component" value="Unassembled WGS sequence"/>
</dbReference>
<evidence type="ECO:0000256" key="7">
    <source>
        <dbReference type="ARBA" id="ARBA00023242"/>
    </source>
</evidence>
<evidence type="ECO:0000256" key="3">
    <source>
        <dbReference type="ARBA" id="ARBA00006958"/>
    </source>
</evidence>
<sequence>MAEYYLGWELLELEERVRMLERRVERKVLRDTQNPYDLPINEFMNTFRVSPELAMDLTNSIRDSLQRERSSGLPVEIQVLVVVNFYAKGSYQRATGDNFIANVSQSSVSRCIHSVTNAIIQKLLRRWVRFPMTAIERDRAREKFSNAPQAFEGAIGSIDCTHINILDPKNHEEAYVNYHGNHSLNVQAVVDPELKILNINARFPGARNDSYIWSVSPIRRAMEFHYNRGERYTWLIRDAGYPLEPWLLTPLTRYPEGTRQYQYTKKHCKARNIVERFFDVFKSMWRCLSYQRVLMYAPVTAGKIVNACAVIHNMRVHYRLPILPFEDCIEQDSVGGNNRINENNEIEDRRGPRVVAMRIQKQLMANWFPNYVDGDQ</sequence>
<keyword evidence="10" id="KW-1185">Reference proteome</keyword>
<dbReference type="EMBL" id="CARXXK010000002">
    <property type="protein sequence ID" value="CAI6360064.1"/>
    <property type="molecule type" value="Genomic_DNA"/>
</dbReference>
<evidence type="ECO:0000256" key="1">
    <source>
        <dbReference type="ARBA" id="ARBA00001968"/>
    </source>
</evidence>
<reference evidence="9 10" key="1">
    <citation type="submission" date="2023-01" db="EMBL/GenBank/DDBJ databases">
        <authorList>
            <person name="Whitehead M."/>
        </authorList>
    </citation>
    <scope>NUCLEOTIDE SEQUENCE [LARGE SCALE GENOMIC DNA]</scope>
</reference>